<dbReference type="InterPro" id="IPR036291">
    <property type="entry name" value="NAD(P)-bd_dom_sf"/>
</dbReference>
<dbReference type="RefSeq" id="WP_145182518.1">
    <property type="nucleotide sequence ID" value="NZ_CP036290.1"/>
</dbReference>
<dbReference type="GO" id="GO:0006729">
    <property type="term" value="P:tetrahydrobiopterin biosynthetic process"/>
    <property type="evidence" value="ECO:0007669"/>
    <property type="project" value="TreeGrafter"/>
</dbReference>
<dbReference type="Proteomes" id="UP000319342">
    <property type="component" value="Chromosome"/>
</dbReference>
<dbReference type="PRINTS" id="PR00081">
    <property type="entry name" value="GDHRDH"/>
</dbReference>
<dbReference type="InterPro" id="IPR051721">
    <property type="entry name" value="Biopterin_syn/organic_redct"/>
</dbReference>
<dbReference type="EMBL" id="CP036290">
    <property type="protein sequence ID" value="QDU83214.1"/>
    <property type="molecule type" value="Genomic_DNA"/>
</dbReference>
<dbReference type="InterPro" id="IPR020904">
    <property type="entry name" value="Sc_DH/Rdtase_CS"/>
</dbReference>
<keyword evidence="3" id="KW-0521">NADP</keyword>
<dbReference type="InterPro" id="IPR002347">
    <property type="entry name" value="SDR_fam"/>
</dbReference>
<evidence type="ECO:0000256" key="3">
    <source>
        <dbReference type="ARBA" id="ARBA00022857"/>
    </source>
</evidence>
<dbReference type="EC" id="1.1.1.320" evidence="5"/>
<sequence>MNASTQRRLAIVTGGSRGLGLALLEAFERDGFRTLDLSRSGASDSERGRLHARVDLADPAATADAVAREMDALAAEAWDEVVFVSNAGTLDPIGPLAASSPADWRRGIDVNLTSAITAMALFVRAFQSSAARKTLVSVSSGAGSRGVAGWSLYCATKAGLDNWIRAVAIEQERAAHPIRAVSIQPGVVDTQMQAEIRASDRDLFANVGHFVELKESGALYAPADVARAMLALVAGEFEPGALLRIEL</sequence>
<evidence type="ECO:0000256" key="2">
    <source>
        <dbReference type="ARBA" id="ARBA00022490"/>
    </source>
</evidence>
<dbReference type="PROSITE" id="PS00061">
    <property type="entry name" value="ADH_SHORT"/>
    <property type="match status" value="1"/>
</dbReference>
<dbReference type="OrthoDB" id="9794387at2"/>
<dbReference type="Gene3D" id="3.40.50.720">
    <property type="entry name" value="NAD(P)-binding Rossmann-like Domain"/>
    <property type="match status" value="1"/>
</dbReference>
<dbReference type="PANTHER" id="PTHR44085">
    <property type="entry name" value="SEPIAPTERIN REDUCTASE"/>
    <property type="match status" value="1"/>
</dbReference>
<proteinExistence type="predicted"/>
<gene>
    <name evidence="5" type="primary">yueD</name>
    <name evidence="5" type="ORF">Pla163_03120</name>
</gene>
<evidence type="ECO:0000313" key="6">
    <source>
        <dbReference type="Proteomes" id="UP000319342"/>
    </source>
</evidence>
<keyword evidence="2" id="KW-0963">Cytoplasm</keyword>
<evidence type="ECO:0000256" key="4">
    <source>
        <dbReference type="ARBA" id="ARBA00023002"/>
    </source>
</evidence>
<evidence type="ECO:0000313" key="5">
    <source>
        <dbReference type="EMBL" id="QDU83214.1"/>
    </source>
</evidence>
<keyword evidence="4 5" id="KW-0560">Oxidoreductase</keyword>
<keyword evidence="6" id="KW-1185">Reference proteome</keyword>
<dbReference type="Pfam" id="PF00106">
    <property type="entry name" value="adh_short"/>
    <property type="match status" value="1"/>
</dbReference>
<dbReference type="AlphaFoldDB" id="A0A518CVH0"/>
<protein>
    <submittedName>
        <fullName evidence="5">Benzil reductase ((S)-benzoin forming)</fullName>
        <ecNumber evidence="5">1.1.1.320</ecNumber>
    </submittedName>
</protein>
<name>A0A518CVH0_9BACT</name>
<evidence type="ECO:0000256" key="1">
    <source>
        <dbReference type="ARBA" id="ARBA00004496"/>
    </source>
</evidence>
<dbReference type="PANTHER" id="PTHR44085:SF2">
    <property type="entry name" value="SEPIAPTERIN REDUCTASE"/>
    <property type="match status" value="1"/>
</dbReference>
<dbReference type="SUPFAM" id="SSF51735">
    <property type="entry name" value="NAD(P)-binding Rossmann-fold domains"/>
    <property type="match status" value="1"/>
</dbReference>
<accession>A0A518CVH0</accession>
<organism evidence="5 6">
    <name type="scientific">Rohdeia mirabilis</name>
    <dbReference type="NCBI Taxonomy" id="2528008"/>
    <lineage>
        <taxon>Bacteria</taxon>
        <taxon>Pseudomonadati</taxon>
        <taxon>Planctomycetota</taxon>
        <taxon>Planctomycetia</taxon>
        <taxon>Planctomycetia incertae sedis</taxon>
        <taxon>Rohdeia</taxon>
    </lineage>
</organism>
<dbReference type="GO" id="GO:0005737">
    <property type="term" value="C:cytoplasm"/>
    <property type="evidence" value="ECO:0007669"/>
    <property type="project" value="UniProtKB-SubCell"/>
</dbReference>
<comment type="subcellular location">
    <subcellularLocation>
        <location evidence="1">Cytoplasm</location>
    </subcellularLocation>
</comment>
<reference evidence="5 6" key="1">
    <citation type="submission" date="2019-02" db="EMBL/GenBank/DDBJ databases">
        <title>Deep-cultivation of Planctomycetes and their phenomic and genomic characterization uncovers novel biology.</title>
        <authorList>
            <person name="Wiegand S."/>
            <person name="Jogler M."/>
            <person name="Boedeker C."/>
            <person name="Pinto D."/>
            <person name="Vollmers J."/>
            <person name="Rivas-Marin E."/>
            <person name="Kohn T."/>
            <person name="Peeters S.H."/>
            <person name="Heuer A."/>
            <person name="Rast P."/>
            <person name="Oberbeckmann S."/>
            <person name="Bunk B."/>
            <person name="Jeske O."/>
            <person name="Meyerdierks A."/>
            <person name="Storesund J.E."/>
            <person name="Kallscheuer N."/>
            <person name="Luecker S."/>
            <person name="Lage O.M."/>
            <person name="Pohl T."/>
            <person name="Merkel B.J."/>
            <person name="Hornburger P."/>
            <person name="Mueller R.-W."/>
            <person name="Bruemmer F."/>
            <person name="Labrenz M."/>
            <person name="Spormann A.M."/>
            <person name="Op den Camp H."/>
            <person name="Overmann J."/>
            <person name="Amann R."/>
            <person name="Jetten M.S.M."/>
            <person name="Mascher T."/>
            <person name="Medema M.H."/>
            <person name="Devos D.P."/>
            <person name="Kaster A.-K."/>
            <person name="Ovreas L."/>
            <person name="Rohde M."/>
            <person name="Galperin M.Y."/>
            <person name="Jogler C."/>
        </authorList>
    </citation>
    <scope>NUCLEOTIDE SEQUENCE [LARGE SCALE GENOMIC DNA]</scope>
    <source>
        <strain evidence="5 6">Pla163</strain>
    </source>
</reference>
<dbReference type="GO" id="GO:0004757">
    <property type="term" value="F:sepiapterin reductase (NADP+) activity"/>
    <property type="evidence" value="ECO:0007669"/>
    <property type="project" value="TreeGrafter"/>
</dbReference>